<dbReference type="EMBL" id="KN838877">
    <property type="protein sequence ID" value="KIJ92902.1"/>
    <property type="molecule type" value="Genomic_DNA"/>
</dbReference>
<feature type="compositionally biased region" description="Acidic residues" evidence="2">
    <location>
        <begin position="61"/>
        <end position="72"/>
    </location>
</feature>
<dbReference type="PANTHER" id="PTHR42032:SF1">
    <property type="entry name" value="YALI0E30679P"/>
    <property type="match status" value="1"/>
</dbReference>
<feature type="transmembrane region" description="Helical" evidence="3">
    <location>
        <begin position="491"/>
        <end position="513"/>
    </location>
</feature>
<keyword evidence="1" id="KW-0175">Coiled coil</keyword>
<keyword evidence="5" id="KW-1185">Reference proteome</keyword>
<name>A0A0C9X9A9_9AGAR</name>
<evidence type="ECO:0000313" key="4">
    <source>
        <dbReference type="EMBL" id="KIJ92902.1"/>
    </source>
</evidence>
<feature type="compositionally biased region" description="Low complexity" evidence="2">
    <location>
        <begin position="29"/>
        <end position="41"/>
    </location>
</feature>
<dbReference type="AlphaFoldDB" id="A0A0C9X9A9"/>
<dbReference type="HOGENOM" id="CLU_037537_0_0_1"/>
<accession>A0A0C9X9A9</accession>
<reference evidence="5" key="2">
    <citation type="submission" date="2015-01" db="EMBL/GenBank/DDBJ databases">
        <title>Evolutionary Origins and Diversification of the Mycorrhizal Mutualists.</title>
        <authorList>
            <consortium name="DOE Joint Genome Institute"/>
            <consortium name="Mycorrhizal Genomics Consortium"/>
            <person name="Kohler A."/>
            <person name="Kuo A."/>
            <person name="Nagy L.G."/>
            <person name="Floudas D."/>
            <person name="Copeland A."/>
            <person name="Barry K.W."/>
            <person name="Cichocki N."/>
            <person name="Veneault-Fourrey C."/>
            <person name="LaButti K."/>
            <person name="Lindquist E.A."/>
            <person name="Lipzen A."/>
            <person name="Lundell T."/>
            <person name="Morin E."/>
            <person name="Murat C."/>
            <person name="Riley R."/>
            <person name="Ohm R."/>
            <person name="Sun H."/>
            <person name="Tunlid A."/>
            <person name="Henrissat B."/>
            <person name="Grigoriev I.V."/>
            <person name="Hibbett D.S."/>
            <person name="Martin F."/>
        </authorList>
    </citation>
    <scope>NUCLEOTIDE SEQUENCE [LARGE SCALE GENOMIC DNA]</scope>
    <source>
        <strain evidence="5">LaAM-08-1</strain>
    </source>
</reference>
<evidence type="ECO:0000256" key="2">
    <source>
        <dbReference type="SAM" id="MobiDB-lite"/>
    </source>
</evidence>
<gene>
    <name evidence="4" type="ORF">K443DRAFT_125782</name>
</gene>
<organism evidence="4 5">
    <name type="scientific">Laccaria amethystina LaAM-08-1</name>
    <dbReference type="NCBI Taxonomy" id="1095629"/>
    <lineage>
        <taxon>Eukaryota</taxon>
        <taxon>Fungi</taxon>
        <taxon>Dikarya</taxon>
        <taxon>Basidiomycota</taxon>
        <taxon>Agaricomycotina</taxon>
        <taxon>Agaricomycetes</taxon>
        <taxon>Agaricomycetidae</taxon>
        <taxon>Agaricales</taxon>
        <taxon>Agaricineae</taxon>
        <taxon>Hydnangiaceae</taxon>
        <taxon>Laccaria</taxon>
    </lineage>
</organism>
<keyword evidence="3" id="KW-1133">Transmembrane helix</keyword>
<reference evidence="4 5" key="1">
    <citation type="submission" date="2014-04" db="EMBL/GenBank/DDBJ databases">
        <authorList>
            <consortium name="DOE Joint Genome Institute"/>
            <person name="Kuo A."/>
            <person name="Kohler A."/>
            <person name="Nagy L.G."/>
            <person name="Floudas D."/>
            <person name="Copeland A."/>
            <person name="Barry K.W."/>
            <person name="Cichocki N."/>
            <person name="Veneault-Fourrey C."/>
            <person name="LaButti K."/>
            <person name="Lindquist E.A."/>
            <person name="Lipzen A."/>
            <person name="Lundell T."/>
            <person name="Morin E."/>
            <person name="Murat C."/>
            <person name="Sun H."/>
            <person name="Tunlid A."/>
            <person name="Henrissat B."/>
            <person name="Grigoriev I.V."/>
            <person name="Hibbett D.S."/>
            <person name="Martin F."/>
            <person name="Nordberg H.P."/>
            <person name="Cantor M.N."/>
            <person name="Hua S.X."/>
        </authorList>
    </citation>
    <scope>NUCLEOTIDE SEQUENCE [LARGE SCALE GENOMIC DNA]</scope>
    <source>
        <strain evidence="4 5">LaAM-08-1</strain>
    </source>
</reference>
<evidence type="ECO:0000313" key="5">
    <source>
        <dbReference type="Proteomes" id="UP000054477"/>
    </source>
</evidence>
<keyword evidence="3" id="KW-0472">Membrane</keyword>
<keyword evidence="3" id="KW-0812">Transmembrane</keyword>
<feature type="compositionally biased region" description="Polar residues" evidence="2">
    <location>
        <begin position="1"/>
        <end position="15"/>
    </location>
</feature>
<feature type="region of interest" description="Disordered" evidence="2">
    <location>
        <begin position="1"/>
        <end position="120"/>
    </location>
</feature>
<feature type="compositionally biased region" description="Acidic residues" evidence="2">
    <location>
        <begin position="80"/>
        <end position="90"/>
    </location>
</feature>
<dbReference type="OrthoDB" id="10263751at2759"/>
<proteinExistence type="predicted"/>
<evidence type="ECO:0000256" key="1">
    <source>
        <dbReference type="SAM" id="Coils"/>
    </source>
</evidence>
<feature type="coiled-coil region" evidence="1">
    <location>
        <begin position="317"/>
        <end position="380"/>
    </location>
</feature>
<sequence length="520" mass="58397">MTPTTAKSTSTQAQPSLRKRMHKHMLDRAPSLSSLNSLASAELKILPEITHRARRGKGQEGQEEDDVSPETEYESRTSSDEEDLDEDETPPQEVTPTTNRPEKGKEKMSPSPGRPQRPKVHTLGLGAAAHLQSSPRMRHSSSSSMSHSSRAWYEFDLAVVVALVSPIGNWLTGGDHIKNLLLVVLLIFYLHQIIEIPWDLYQNSRPRRRSPSLPPLPLSPDSSETPYRTHAASELRSFELSLLFLTFLSPFLGALLLRYATAAVLGPQSVSWFSTGLFVLATGMRPWSHLVERVRTRTGELHDLIHYPTPHSSSAAHSDLERRVLELESKLRKMGKRVGGVVDEVYEYVDDAVDGVQHSLKKQERKQEKWEGRVREVEGVVGGINAKLSAADKSPERGFRASLSLDGAYAYSLLAYVLPQWLLDFDAPHHRGLYGPSLYSPTIASRHHHHHYQHSSFPSSPSTPLETIVEEDDSATANGKRHQYPFLARPMWITSSIIMRVGYLLMAPLRAVVRMVLRRY</sequence>
<dbReference type="STRING" id="1095629.A0A0C9X9A9"/>
<protein>
    <submittedName>
        <fullName evidence="4">Uncharacterized protein</fullName>
    </submittedName>
</protein>
<dbReference type="Proteomes" id="UP000054477">
    <property type="component" value="Unassembled WGS sequence"/>
</dbReference>
<evidence type="ECO:0000256" key="3">
    <source>
        <dbReference type="SAM" id="Phobius"/>
    </source>
</evidence>
<dbReference type="PANTHER" id="PTHR42032">
    <property type="entry name" value="YALI0E30679P"/>
    <property type="match status" value="1"/>
</dbReference>